<dbReference type="PROSITE" id="PS51192">
    <property type="entry name" value="HELICASE_ATP_BIND_1"/>
    <property type="match status" value="1"/>
</dbReference>
<keyword evidence="3" id="KW-0378">Hydrolase</keyword>
<feature type="compositionally biased region" description="Basic and acidic residues" evidence="7">
    <location>
        <begin position="1519"/>
        <end position="1534"/>
    </location>
</feature>
<evidence type="ECO:0000259" key="8">
    <source>
        <dbReference type="PROSITE" id="PS51192"/>
    </source>
</evidence>
<dbReference type="GO" id="GO:0005524">
    <property type="term" value="F:ATP binding"/>
    <property type="evidence" value="ECO:0007669"/>
    <property type="project" value="UniProtKB-KW"/>
</dbReference>
<feature type="compositionally biased region" description="Low complexity" evidence="7">
    <location>
        <begin position="1921"/>
        <end position="1941"/>
    </location>
</feature>
<dbReference type="InterPro" id="IPR011545">
    <property type="entry name" value="DEAD/DEAH_box_helicase_dom"/>
</dbReference>
<dbReference type="InterPro" id="IPR000629">
    <property type="entry name" value="RNA-helicase_DEAD-box_CS"/>
</dbReference>
<dbReference type="GO" id="GO:0003724">
    <property type="term" value="F:RNA helicase activity"/>
    <property type="evidence" value="ECO:0007669"/>
    <property type="project" value="UniProtKB-EC"/>
</dbReference>
<dbReference type="Pfam" id="PF00271">
    <property type="entry name" value="Helicase_C"/>
    <property type="match status" value="1"/>
</dbReference>
<keyword evidence="4" id="KW-0347">Helicase</keyword>
<feature type="compositionally biased region" description="Polar residues" evidence="7">
    <location>
        <begin position="1308"/>
        <end position="1320"/>
    </location>
</feature>
<dbReference type="PROSITE" id="PS51194">
    <property type="entry name" value="HELICASE_CTER"/>
    <property type="match status" value="1"/>
</dbReference>
<evidence type="ECO:0000256" key="1">
    <source>
        <dbReference type="ARBA" id="ARBA00012552"/>
    </source>
</evidence>
<dbReference type="Pfam" id="PF00270">
    <property type="entry name" value="DEAD"/>
    <property type="match status" value="1"/>
</dbReference>
<dbReference type="PROSITE" id="PS51195">
    <property type="entry name" value="Q_MOTIF"/>
    <property type="match status" value="1"/>
</dbReference>
<feature type="region of interest" description="Disordered" evidence="7">
    <location>
        <begin position="1308"/>
        <end position="1331"/>
    </location>
</feature>
<keyword evidence="5" id="KW-0067">ATP-binding</keyword>
<feature type="compositionally biased region" description="Basic and acidic residues" evidence="7">
    <location>
        <begin position="1585"/>
        <end position="1599"/>
    </location>
</feature>
<dbReference type="InterPro" id="IPR027417">
    <property type="entry name" value="P-loop_NTPase"/>
</dbReference>
<dbReference type="InterPro" id="IPR050079">
    <property type="entry name" value="DEAD_box_RNA_helicase"/>
</dbReference>
<dbReference type="InterPro" id="IPR014001">
    <property type="entry name" value="Helicase_ATP-bd"/>
</dbReference>
<comment type="caution">
    <text evidence="11">The sequence shown here is derived from an EMBL/GenBank/DDBJ whole genome shotgun (WGS) entry which is preliminary data.</text>
</comment>
<feature type="region of interest" description="Disordered" evidence="7">
    <location>
        <begin position="1851"/>
        <end position="1941"/>
    </location>
</feature>
<feature type="region of interest" description="Disordered" evidence="7">
    <location>
        <begin position="1567"/>
        <end position="1631"/>
    </location>
</feature>
<accession>A0A8S3Z4N0</accession>
<dbReference type="SMART" id="SM00487">
    <property type="entry name" value="DEXDc"/>
    <property type="match status" value="1"/>
</dbReference>
<evidence type="ECO:0000256" key="7">
    <source>
        <dbReference type="SAM" id="MobiDB-lite"/>
    </source>
</evidence>
<feature type="compositionally biased region" description="Basic and acidic residues" evidence="7">
    <location>
        <begin position="1902"/>
        <end position="1914"/>
    </location>
</feature>
<feature type="region of interest" description="Disordered" evidence="7">
    <location>
        <begin position="1476"/>
        <end position="1543"/>
    </location>
</feature>
<feature type="compositionally biased region" description="Polar residues" evidence="7">
    <location>
        <begin position="1867"/>
        <end position="1882"/>
    </location>
</feature>
<dbReference type="Gene3D" id="3.40.50.300">
    <property type="entry name" value="P-loop containing nucleotide triphosphate hydrolases"/>
    <property type="match status" value="2"/>
</dbReference>
<proteinExistence type="predicted"/>
<evidence type="ECO:0000259" key="10">
    <source>
        <dbReference type="PROSITE" id="PS51195"/>
    </source>
</evidence>
<keyword evidence="12" id="KW-1185">Reference proteome</keyword>
<name>A0A8S3Z4N0_9EUPU</name>
<dbReference type="EC" id="3.6.4.13" evidence="1"/>
<feature type="region of interest" description="Disordered" evidence="7">
    <location>
        <begin position="1107"/>
        <end position="1130"/>
    </location>
</feature>
<feature type="short sequence motif" description="Q motif" evidence="6">
    <location>
        <begin position="22"/>
        <end position="50"/>
    </location>
</feature>
<protein>
    <recommendedName>
        <fullName evidence="1">RNA helicase</fullName>
        <ecNumber evidence="1">3.6.4.13</ecNumber>
    </recommendedName>
</protein>
<keyword evidence="2" id="KW-0547">Nucleotide-binding</keyword>
<feature type="region of interest" description="Disordered" evidence="7">
    <location>
        <begin position="2077"/>
        <end position="2109"/>
    </location>
</feature>
<evidence type="ECO:0000256" key="2">
    <source>
        <dbReference type="ARBA" id="ARBA00022741"/>
    </source>
</evidence>
<dbReference type="GO" id="GO:0016787">
    <property type="term" value="F:hydrolase activity"/>
    <property type="evidence" value="ECO:0007669"/>
    <property type="project" value="UniProtKB-KW"/>
</dbReference>
<sequence>MSIAHSIKDTVRTDDVLITESVDFSGLLLSHHVLQGLTEAGFKRPSPIQLKAIPLGRCGLDLIVQAKSGTGKTCVFTVVALEGLEMQSVCVQVLVLAPTREIAIQIQDVVQTIGKSMKGLKCRSFIGGLPLEADKNAARSCQIAVGTPGRVKQLIEIGALKTNNVRMFILDEADKLLEKGFQETINWIYATLPQNKQILALSATYPEQLAHHLTSYMRNPTYVRLNTTDPALLGIKQYHFVVPNHPMPNVVFASKIDAVVKILSSVSFQQCLIFSNLQTGAQNLQSELLSRNWPTTCIAGFLDQKERNHAMEQLKTYKCRILISTDLTSRGIDADKVNLVINLDVPFDHETYLHRIGRAGRFGSFGAAVTIVTKGPQETQLWAVEKKCHTCIHKLPDPIPNDLVTKPVPLRIDDIVSTKQIITEPASDISAPIDPLSAVASKHSLATASSSDSPVVTQLSEQEKQSSEEKLMAAEAVNYRKERDTTSTNVMQTEISKVLCADLPDKLVSDVELAGVENRNSNSILEPRPLSLHGAASMSDDLQSTADAEVRHETIAENSSKCEQTVAENSGKCMHEIPAQNGDYCMPEVNSNTINNDSFEILRGNCNECKCKTSTGICGNCRHDICPAGNLEKVNGQGSEGKNFISSNDETADIRISYNPLNVCENLAQSNEGIDDKSLDLETRVEECLETSHQESVSTAESDSHLASLEIQKSDEVMQLLVNRKTNKILHNNESWKVQHNSRTDYEEVCWDGLCIEDIPTLSADTREEIQNGIIGNDISEYSKDCSLNSSQDTLVNGLHKCEPLQVGISDGNMLRDLAKTASLSTSVKIRAGSVYPSVNDSVVDQDLASDQILMSCSDDSSSSKSNIKVECYAHSCDKVVNVDVVASLATVNAEKVSSGENPVIVSEVPGKLNHNVPSSGKIILTESNAKTSSAGEIPQADINGKASSGEIPLANINEKASLFSGEIPQADINGKASSGEIPLADINEKASLSSGEIPQADINGKASSGEMPLADINVKASPSSEETPLADINVKACSEETPLADINVKACSEETPLADINVKACSEETPLADINVKACSEETPLADINVKACSGEMPLAEINVKASNSSGETPLSESNAKVPNQSQQKLPVKFRKTGTRRSYLRSFGLTDFLKFVNESNSSQHTEETSCSFNDPDEQCSRDDVVSSTDISTRAQDFVACDLSAGGGDSVAAFCVLLGRQHSNCEISSKKAVVNTNQHLDLLGGGDSFCLKVAGADCLDSVSYQSGLLKKSGSIGEVDTLDGNTSDSHKALTSLGQGFQLIQPSHAESNKLNSKNSTINEPAGDSLSQPPCDLPSAVSSEVLPKTANILLIDCLSSLLLPSQNSCQLVTVADLEADHQQFCSDFDDSLIISCTSELMSNFELKDFEDTKDVQELCAAECEKLALLKSNLKVKLLNAEEKRKGQPSLEARLLLRKGYSGDKQMKQDVEEISEQYFDRAANKKQKSKPGFKGRNKSGRGRKGSDSLNWRGAADENYEGSGEGRHFSPRKDVEKKQKTQKRNNVNLTEQLNKVTWKKDCSYVDNELDTRDGQISSENQLPENSGDVLVEKRGMLGKSERGTTRGNRQYDSVTENAKGEDDKKTQVKPSDKKDDECKMLDNMHEHMMLKRRLRKLERERFNSGNVQSDSCTAEVTITESKQEKDGECVGREIVEPSERRDDECKMLDDMHTQMLLNRKLKRLEKQLLNHGDMKLNSGTVEVTEFNNGEEAKIVGTVDIGIENFIALTLTEKTGCKESNPLHVNKSNIILEVISTEENANYVCKGNRRPDCDPEINEEDDSQVANNLMLRSTAFGGEQSKQTLAEKEKLVKLNPGRDLELDEEGKGESAGNLMSRNVTLGRGQSKQKSTEREKLVKFKPVLNSPASDRKPTKPSKTEARLAGLEVSDGSTSSTSDLSLSSASDISDVVSSDVDTKDVIMASQCYANKYAQEGYMNPRKSKKREESKKVQSHPAFCRQENGLQYSTSVLETEHLQCNNYSSKAYLEHSMSSMSLQDPHSAVFTSGNLPYSMHDTINEHSLPIKSGPKGDKMKIMKHSLAEQDHEFERQHKSNSSRRKASEGHQRADTLAKDHKLSYSENLRNEFRVSDSEDSSSDSNSFVAHNPHLYSRNTMPWFSPYCNTYQSVPHCACSASSHIPAMQPQAHYGPQTVHPSFPYPAPDQSTQLSAYGYPHLAFYQRSHPSAYGYPQPVFQWYTPSAQTMWHYVSHMTSMLSHLTRKHQREMESTSGEE</sequence>
<evidence type="ECO:0000259" key="9">
    <source>
        <dbReference type="PROSITE" id="PS51194"/>
    </source>
</evidence>
<dbReference type="PANTHER" id="PTHR47959">
    <property type="entry name" value="ATP-DEPENDENT RNA HELICASE RHLE-RELATED"/>
    <property type="match status" value="1"/>
</dbReference>
<dbReference type="PROSITE" id="PS00039">
    <property type="entry name" value="DEAD_ATP_HELICASE"/>
    <property type="match status" value="1"/>
</dbReference>
<feature type="compositionally biased region" description="Basic and acidic residues" evidence="7">
    <location>
        <begin position="1851"/>
        <end position="1862"/>
    </location>
</feature>
<feature type="compositionally biased region" description="Basic and acidic residues" evidence="7">
    <location>
        <begin position="2092"/>
        <end position="2109"/>
    </location>
</feature>
<evidence type="ECO:0000256" key="4">
    <source>
        <dbReference type="ARBA" id="ARBA00022806"/>
    </source>
</evidence>
<feature type="compositionally biased region" description="Polar residues" evidence="7">
    <location>
        <begin position="1569"/>
        <end position="1579"/>
    </location>
</feature>
<organism evidence="11 12">
    <name type="scientific">Candidula unifasciata</name>
    <dbReference type="NCBI Taxonomy" id="100452"/>
    <lineage>
        <taxon>Eukaryota</taxon>
        <taxon>Metazoa</taxon>
        <taxon>Spiralia</taxon>
        <taxon>Lophotrochozoa</taxon>
        <taxon>Mollusca</taxon>
        <taxon>Gastropoda</taxon>
        <taxon>Heterobranchia</taxon>
        <taxon>Euthyneura</taxon>
        <taxon>Panpulmonata</taxon>
        <taxon>Eupulmonata</taxon>
        <taxon>Stylommatophora</taxon>
        <taxon>Helicina</taxon>
        <taxon>Helicoidea</taxon>
        <taxon>Geomitridae</taxon>
        <taxon>Candidula</taxon>
    </lineage>
</organism>
<feature type="domain" description="Helicase ATP-binding" evidence="8">
    <location>
        <begin position="53"/>
        <end position="223"/>
    </location>
</feature>
<dbReference type="SMART" id="SM00490">
    <property type="entry name" value="HELICc"/>
    <property type="match status" value="1"/>
</dbReference>
<feature type="domain" description="Helicase C-terminal" evidence="9">
    <location>
        <begin position="255"/>
        <end position="416"/>
    </location>
</feature>
<evidence type="ECO:0000313" key="12">
    <source>
        <dbReference type="Proteomes" id="UP000678393"/>
    </source>
</evidence>
<dbReference type="CDD" id="cd17943">
    <property type="entry name" value="DEADc_DDX20"/>
    <property type="match status" value="1"/>
</dbReference>
<evidence type="ECO:0000256" key="5">
    <source>
        <dbReference type="ARBA" id="ARBA00022840"/>
    </source>
</evidence>
<dbReference type="CDD" id="cd18787">
    <property type="entry name" value="SF2_C_DEAD"/>
    <property type="match status" value="1"/>
</dbReference>
<dbReference type="GO" id="GO:0005829">
    <property type="term" value="C:cytosol"/>
    <property type="evidence" value="ECO:0007669"/>
    <property type="project" value="TreeGrafter"/>
</dbReference>
<evidence type="ECO:0000256" key="6">
    <source>
        <dbReference type="PROSITE-ProRule" id="PRU00552"/>
    </source>
</evidence>
<dbReference type="InterPro" id="IPR001650">
    <property type="entry name" value="Helicase_C-like"/>
</dbReference>
<evidence type="ECO:0000313" key="11">
    <source>
        <dbReference type="EMBL" id="CAG5122131.1"/>
    </source>
</evidence>
<dbReference type="Proteomes" id="UP000678393">
    <property type="component" value="Unassembled WGS sequence"/>
</dbReference>
<feature type="compositionally biased region" description="Polar residues" evidence="7">
    <location>
        <begin position="1600"/>
        <end position="1611"/>
    </location>
</feature>
<evidence type="ECO:0000256" key="3">
    <source>
        <dbReference type="ARBA" id="ARBA00022801"/>
    </source>
</evidence>
<feature type="domain" description="DEAD-box RNA helicase Q" evidence="10">
    <location>
        <begin position="22"/>
        <end position="50"/>
    </location>
</feature>
<reference evidence="11" key="1">
    <citation type="submission" date="2021-04" db="EMBL/GenBank/DDBJ databases">
        <authorList>
            <consortium name="Molecular Ecology Group"/>
        </authorList>
    </citation>
    <scope>NUCLEOTIDE SEQUENCE</scope>
</reference>
<dbReference type="GO" id="GO:0003676">
    <property type="term" value="F:nucleic acid binding"/>
    <property type="evidence" value="ECO:0007669"/>
    <property type="project" value="InterPro"/>
</dbReference>
<dbReference type="EMBL" id="CAJHNH020001230">
    <property type="protein sequence ID" value="CAG5122131.1"/>
    <property type="molecule type" value="Genomic_DNA"/>
</dbReference>
<dbReference type="OrthoDB" id="434041at2759"/>
<dbReference type="SUPFAM" id="SSF52540">
    <property type="entry name" value="P-loop containing nucleoside triphosphate hydrolases"/>
    <property type="match status" value="1"/>
</dbReference>
<feature type="compositionally biased region" description="Basic and acidic residues" evidence="7">
    <location>
        <begin position="1613"/>
        <end position="1631"/>
    </location>
</feature>
<dbReference type="PANTHER" id="PTHR47959:SF1">
    <property type="entry name" value="ATP-DEPENDENT RNA HELICASE DBPA"/>
    <property type="match status" value="1"/>
</dbReference>
<gene>
    <name evidence="11" type="ORF">CUNI_LOCUS7689</name>
</gene>
<dbReference type="InterPro" id="IPR014014">
    <property type="entry name" value="RNA_helicase_DEAD_Q_motif"/>
</dbReference>
<feature type="compositionally biased region" description="Basic residues" evidence="7">
    <location>
        <begin position="1480"/>
        <end position="1499"/>
    </location>
</feature>